<dbReference type="Pfam" id="PF00589">
    <property type="entry name" value="Phage_integrase"/>
    <property type="match status" value="1"/>
</dbReference>
<evidence type="ECO:0000259" key="6">
    <source>
        <dbReference type="PROSITE" id="PS51898"/>
    </source>
</evidence>
<dbReference type="GO" id="GO:0015074">
    <property type="term" value="P:DNA integration"/>
    <property type="evidence" value="ECO:0007669"/>
    <property type="project" value="UniProtKB-KW"/>
</dbReference>
<dbReference type="PROSITE" id="PS51900">
    <property type="entry name" value="CB"/>
    <property type="match status" value="1"/>
</dbReference>
<keyword evidence="9" id="KW-1185">Reference proteome</keyword>
<keyword evidence="4" id="KW-0233">DNA recombination</keyword>
<dbReference type="InterPro" id="IPR011010">
    <property type="entry name" value="DNA_brk_join_enz"/>
</dbReference>
<organism evidence="8 9">
    <name type="scientific">Parahaliea aestuarii</name>
    <dbReference type="NCBI Taxonomy" id="1852021"/>
    <lineage>
        <taxon>Bacteria</taxon>
        <taxon>Pseudomonadati</taxon>
        <taxon>Pseudomonadota</taxon>
        <taxon>Gammaproteobacteria</taxon>
        <taxon>Cellvibrionales</taxon>
        <taxon>Halieaceae</taxon>
        <taxon>Parahaliea</taxon>
    </lineage>
</organism>
<dbReference type="InterPro" id="IPR002104">
    <property type="entry name" value="Integrase_catalytic"/>
</dbReference>
<dbReference type="SUPFAM" id="SSF56349">
    <property type="entry name" value="DNA breaking-rejoining enzymes"/>
    <property type="match status" value="1"/>
</dbReference>
<dbReference type="GO" id="GO:0003677">
    <property type="term" value="F:DNA binding"/>
    <property type="evidence" value="ECO:0007669"/>
    <property type="project" value="UniProtKB-UniRule"/>
</dbReference>
<dbReference type="AlphaFoldDB" id="A0A5C8ZYR3"/>
<comment type="caution">
    <text evidence="8">The sequence shown here is derived from an EMBL/GenBank/DDBJ whole genome shotgun (WGS) entry which is preliminary data.</text>
</comment>
<evidence type="ECO:0000313" key="9">
    <source>
        <dbReference type="Proteomes" id="UP000321933"/>
    </source>
</evidence>
<keyword evidence="2" id="KW-0229">DNA integration</keyword>
<feature type="domain" description="Tyr recombinase" evidence="6">
    <location>
        <begin position="117"/>
        <end position="187"/>
    </location>
</feature>
<protein>
    <submittedName>
        <fullName evidence="8">Tyrosine-type recombinase/integrase</fullName>
    </submittedName>
</protein>
<dbReference type="PANTHER" id="PTHR30349:SF64">
    <property type="entry name" value="PROPHAGE INTEGRASE INTD-RELATED"/>
    <property type="match status" value="1"/>
</dbReference>
<dbReference type="InterPro" id="IPR004107">
    <property type="entry name" value="Integrase_SAM-like_N"/>
</dbReference>
<evidence type="ECO:0000256" key="2">
    <source>
        <dbReference type="ARBA" id="ARBA00022908"/>
    </source>
</evidence>
<evidence type="ECO:0000256" key="1">
    <source>
        <dbReference type="ARBA" id="ARBA00008857"/>
    </source>
</evidence>
<comment type="similarity">
    <text evidence="1">Belongs to the 'phage' integrase family.</text>
</comment>
<dbReference type="EMBL" id="VRYZ01000003">
    <property type="protein sequence ID" value="TXS92547.1"/>
    <property type="molecule type" value="Genomic_DNA"/>
</dbReference>
<evidence type="ECO:0000256" key="3">
    <source>
        <dbReference type="ARBA" id="ARBA00023125"/>
    </source>
</evidence>
<dbReference type="InterPro" id="IPR013762">
    <property type="entry name" value="Integrase-like_cat_sf"/>
</dbReference>
<feature type="domain" description="Core-binding (CB)" evidence="7">
    <location>
        <begin position="13"/>
        <end position="100"/>
    </location>
</feature>
<dbReference type="InterPro" id="IPR050090">
    <property type="entry name" value="Tyrosine_recombinase_XerCD"/>
</dbReference>
<proteinExistence type="inferred from homology"/>
<gene>
    <name evidence="8" type="ORF">FVW59_09030</name>
</gene>
<reference evidence="8 9" key="1">
    <citation type="submission" date="2019-08" db="EMBL/GenBank/DDBJ databases">
        <title>Parahaliea maris sp. nov., isolated from the surface seawater.</title>
        <authorList>
            <person name="Liu Y."/>
        </authorList>
    </citation>
    <scope>NUCLEOTIDE SEQUENCE [LARGE SCALE GENOMIC DNA]</scope>
    <source>
        <strain evidence="8 9">S2-26</strain>
    </source>
</reference>
<sequence>MSTRVLPMDNIPPRINSESTRFMDVLRADIRARGYAYATERTYLHWVRRFIHFHKRRHPKDLGKTEIESFLNHLAVSANASPSTQRTALNALMFLYSKHFGLAPELLEFQRAKPSRRLPTVLSHEEVQQILACMSGTPRLMVELLYGSGLRLQECLSLRVKDIDFELRTIIVRQGKGDKDRSTFLPA</sequence>
<dbReference type="Gene3D" id="1.10.150.130">
    <property type="match status" value="1"/>
</dbReference>
<dbReference type="InterPro" id="IPR044068">
    <property type="entry name" value="CB"/>
</dbReference>
<evidence type="ECO:0000256" key="5">
    <source>
        <dbReference type="PROSITE-ProRule" id="PRU01248"/>
    </source>
</evidence>
<evidence type="ECO:0000313" key="8">
    <source>
        <dbReference type="EMBL" id="TXS92547.1"/>
    </source>
</evidence>
<dbReference type="Gene3D" id="1.10.443.10">
    <property type="entry name" value="Intergrase catalytic core"/>
    <property type="match status" value="1"/>
</dbReference>
<dbReference type="PROSITE" id="PS51898">
    <property type="entry name" value="TYR_RECOMBINASE"/>
    <property type="match status" value="1"/>
</dbReference>
<dbReference type="Pfam" id="PF13495">
    <property type="entry name" value="Phage_int_SAM_4"/>
    <property type="match status" value="1"/>
</dbReference>
<dbReference type="PANTHER" id="PTHR30349">
    <property type="entry name" value="PHAGE INTEGRASE-RELATED"/>
    <property type="match status" value="1"/>
</dbReference>
<dbReference type="OrthoDB" id="9801717at2"/>
<dbReference type="InterPro" id="IPR010998">
    <property type="entry name" value="Integrase_recombinase_N"/>
</dbReference>
<dbReference type="RefSeq" id="WP_148063917.1">
    <property type="nucleotide sequence ID" value="NZ_VRYZ01000003.1"/>
</dbReference>
<dbReference type="Proteomes" id="UP000321933">
    <property type="component" value="Unassembled WGS sequence"/>
</dbReference>
<evidence type="ECO:0000256" key="4">
    <source>
        <dbReference type="ARBA" id="ARBA00023172"/>
    </source>
</evidence>
<name>A0A5C8ZYR3_9GAMM</name>
<evidence type="ECO:0000259" key="7">
    <source>
        <dbReference type="PROSITE" id="PS51900"/>
    </source>
</evidence>
<accession>A0A5C8ZYR3</accession>
<keyword evidence="3 5" id="KW-0238">DNA-binding</keyword>
<dbReference type="GO" id="GO:0006310">
    <property type="term" value="P:DNA recombination"/>
    <property type="evidence" value="ECO:0007669"/>
    <property type="project" value="UniProtKB-KW"/>
</dbReference>